<dbReference type="EMBL" id="CAADFE010000197">
    <property type="protein sequence ID" value="VFJ78690.1"/>
    <property type="molecule type" value="Genomic_DNA"/>
</dbReference>
<evidence type="ECO:0000313" key="3">
    <source>
        <dbReference type="EMBL" id="VFJ78690.1"/>
    </source>
</evidence>
<reference evidence="3" key="1">
    <citation type="submission" date="2019-02" db="EMBL/GenBank/DDBJ databases">
        <authorList>
            <person name="Gruber-Vodicka R. H."/>
            <person name="Seah K. B. B."/>
        </authorList>
    </citation>
    <scope>NUCLEOTIDE SEQUENCE</scope>
    <source>
        <strain evidence="3">BECK_BZ131</strain>
    </source>
</reference>
<evidence type="ECO:0000256" key="1">
    <source>
        <dbReference type="SAM" id="MobiDB-lite"/>
    </source>
</evidence>
<keyword evidence="2" id="KW-1133">Transmembrane helix</keyword>
<protein>
    <submittedName>
        <fullName evidence="3">Uncharacterized protein</fullName>
    </submittedName>
</protein>
<evidence type="ECO:0000256" key="2">
    <source>
        <dbReference type="SAM" id="Phobius"/>
    </source>
</evidence>
<feature type="transmembrane region" description="Helical" evidence="2">
    <location>
        <begin position="12"/>
        <end position="38"/>
    </location>
</feature>
<proteinExistence type="predicted"/>
<accession>A0A450U4L6</accession>
<gene>
    <name evidence="3" type="ORF">BECKFW1821C_GA0114237_11972</name>
</gene>
<dbReference type="AlphaFoldDB" id="A0A450U4L6"/>
<keyword evidence="2" id="KW-0472">Membrane</keyword>
<sequence>MGLMAKPKNRYQYLKLIITSLCCFISGLVGGLSALMLVDPMSKIFDGHRQIAAANTAADVVSIANTYIVFTTFIFVTITVVITAVGLWFAKSFSISKDEEIRESMRGFFETLYSDSKLADKFVKYLSKNDSISNRINAIVEERLQTELKQQKEKTSSTISQDSIEGAKDDDQS</sequence>
<organism evidence="3">
    <name type="scientific">Candidatus Kentrum sp. FW</name>
    <dbReference type="NCBI Taxonomy" id="2126338"/>
    <lineage>
        <taxon>Bacteria</taxon>
        <taxon>Pseudomonadati</taxon>
        <taxon>Pseudomonadota</taxon>
        <taxon>Gammaproteobacteria</taxon>
        <taxon>Candidatus Kentrum</taxon>
    </lineage>
</organism>
<name>A0A450U4L6_9GAMM</name>
<feature type="transmembrane region" description="Helical" evidence="2">
    <location>
        <begin position="67"/>
        <end position="90"/>
    </location>
</feature>
<feature type="region of interest" description="Disordered" evidence="1">
    <location>
        <begin position="148"/>
        <end position="173"/>
    </location>
</feature>
<keyword evidence="2" id="KW-0812">Transmembrane</keyword>